<proteinExistence type="predicted"/>
<reference evidence="1 2" key="1">
    <citation type="submission" date="2018-10" db="EMBL/GenBank/DDBJ databases">
        <authorList>
            <person name="Ekblom R."/>
            <person name="Jareborg N."/>
        </authorList>
    </citation>
    <scope>NUCLEOTIDE SEQUENCE [LARGE SCALE GENOMIC DNA]</scope>
    <source>
        <tissue evidence="1">Muscle</tissue>
    </source>
</reference>
<sequence length="29" mass="3477">MQVLLQWSVCFWCWYSLAALSSVMPENFH</sequence>
<name>A0A9X9M637_GULGU</name>
<dbReference type="EMBL" id="CYRY02043324">
    <property type="protein sequence ID" value="VCX37643.1"/>
    <property type="molecule type" value="Genomic_DNA"/>
</dbReference>
<dbReference type="AlphaFoldDB" id="A0A9X9M637"/>
<evidence type="ECO:0000313" key="2">
    <source>
        <dbReference type="Proteomes" id="UP000269945"/>
    </source>
</evidence>
<accession>A0A9X9M637</accession>
<gene>
    <name evidence="1" type="ORF">BN2614_LOCUS3</name>
</gene>
<comment type="caution">
    <text evidence="1">The sequence shown here is derived from an EMBL/GenBank/DDBJ whole genome shotgun (WGS) entry which is preliminary data.</text>
</comment>
<protein>
    <submittedName>
        <fullName evidence="1">Uncharacterized protein</fullName>
    </submittedName>
</protein>
<dbReference type="Proteomes" id="UP000269945">
    <property type="component" value="Unassembled WGS sequence"/>
</dbReference>
<keyword evidence="2" id="KW-1185">Reference proteome</keyword>
<organism evidence="1 2">
    <name type="scientific">Gulo gulo</name>
    <name type="common">Wolverine</name>
    <name type="synonym">Gluton</name>
    <dbReference type="NCBI Taxonomy" id="48420"/>
    <lineage>
        <taxon>Eukaryota</taxon>
        <taxon>Metazoa</taxon>
        <taxon>Chordata</taxon>
        <taxon>Craniata</taxon>
        <taxon>Vertebrata</taxon>
        <taxon>Euteleostomi</taxon>
        <taxon>Mammalia</taxon>
        <taxon>Eutheria</taxon>
        <taxon>Laurasiatheria</taxon>
        <taxon>Carnivora</taxon>
        <taxon>Caniformia</taxon>
        <taxon>Musteloidea</taxon>
        <taxon>Mustelidae</taxon>
        <taxon>Guloninae</taxon>
        <taxon>Gulo</taxon>
    </lineage>
</organism>
<evidence type="ECO:0000313" key="1">
    <source>
        <dbReference type="EMBL" id="VCX37643.1"/>
    </source>
</evidence>